<feature type="domain" description="Transposase DDE" evidence="1">
    <location>
        <begin position="13"/>
        <end position="434"/>
    </location>
</feature>
<evidence type="ECO:0000259" key="1">
    <source>
        <dbReference type="Pfam" id="PF13701"/>
    </source>
</evidence>
<dbReference type="NCBIfam" id="NF033539">
    <property type="entry name" value="transpos_IS1380"/>
    <property type="match status" value="1"/>
</dbReference>
<proteinExistence type="predicted"/>
<protein>
    <submittedName>
        <fullName evidence="2">IS1380 family transposase</fullName>
    </submittedName>
</protein>
<dbReference type="Pfam" id="PF13701">
    <property type="entry name" value="DDE_Tnp_1_4"/>
    <property type="match status" value="1"/>
</dbReference>
<accession>A0ABZ2F893</accession>
<keyword evidence="3" id="KW-1185">Reference proteome</keyword>
<name>A0ABZ2F893_METCP</name>
<reference evidence="2 3" key="1">
    <citation type="submission" date="2022-09" db="EMBL/GenBank/DDBJ databases">
        <authorList>
            <person name="Giprobiosintez L."/>
        </authorList>
    </citation>
    <scope>NUCLEOTIDE SEQUENCE [LARGE SCALE GENOMIC DNA]</scope>
    <source>
        <strain evidence="3">VKPM-B-12549 (GBS-15)</strain>
    </source>
</reference>
<dbReference type="RefSeq" id="WP_198322324.1">
    <property type="nucleotide sequence ID" value="NZ_CP104311.1"/>
</dbReference>
<dbReference type="EMBL" id="CP104311">
    <property type="protein sequence ID" value="WWF02506.1"/>
    <property type="molecule type" value="Genomic_DNA"/>
</dbReference>
<dbReference type="Proteomes" id="UP001359308">
    <property type="component" value="Chromosome"/>
</dbReference>
<organism evidence="2 3">
    <name type="scientific">Methylococcus capsulatus</name>
    <dbReference type="NCBI Taxonomy" id="414"/>
    <lineage>
        <taxon>Bacteria</taxon>
        <taxon>Pseudomonadati</taxon>
        <taxon>Pseudomonadota</taxon>
        <taxon>Gammaproteobacteria</taxon>
        <taxon>Methylococcales</taxon>
        <taxon>Methylococcaceae</taxon>
        <taxon>Methylococcus</taxon>
    </lineage>
</organism>
<dbReference type="InterPro" id="IPR047960">
    <property type="entry name" value="Transpos_IS1380"/>
</dbReference>
<sequence length="437" mass="50209">MTDCTEQIELFAPVGCRWVEVKFEGGDVTSDAGVLLLRQVDRRIGLLQRVAERLPDPRDPNRCRHSLLHLLRQRVYGLCQGYEDLDDHDTWRHDLALQTSCERVSPGASSPTLCRLENRMDRLTAKVIHEVFLEPFIASFETPPDRLILDFDATDDPVHGAQEGRFFHGYYDQYCFLPLYVFCGNQLLVAYLRPSKIDAARHAGAILKCLVQRLRAVWPEVTLLFRADSGFCRRRILGWCERNGVGYLVGLAKNSRLMKQAEPWRQEAQARFAAQSEKQRVFGEMAYAAGTWKHPRRVIVKAEHGPKGENPRFLVTNREGEPQALYEDVYCARGDMENRIKEQQLGLFADRTSCHHWWANQFRLLLASLGYILLETLRRLGLAGPELASAQCATLRVRLLKVGGVVLRNTRRIRFLLPDAYPWQDLFWRVAERFASG</sequence>
<evidence type="ECO:0000313" key="3">
    <source>
        <dbReference type="Proteomes" id="UP001359308"/>
    </source>
</evidence>
<gene>
    <name evidence="2" type="ORF">N4J17_02485</name>
</gene>
<dbReference type="InterPro" id="IPR025668">
    <property type="entry name" value="Tnp_DDE_dom"/>
</dbReference>
<evidence type="ECO:0000313" key="2">
    <source>
        <dbReference type="EMBL" id="WWF02506.1"/>
    </source>
</evidence>